<evidence type="ECO:0000313" key="3">
    <source>
        <dbReference type="Proteomes" id="UP000235916"/>
    </source>
</evidence>
<evidence type="ECO:0000259" key="1">
    <source>
        <dbReference type="Pfam" id="PF07589"/>
    </source>
</evidence>
<sequence length="200" mass="20237">MTGAAQADIKPAKSALGQLASRGVSVSGAPYESAVNALTSQAVDVTGIQSFGEFGDAGNVVLNFYVGAFATITSVDWNVNLTANDPSWLSELTLAFGSSAGGDGVVFNPGFGDDDSGTNSYSGSASLVDLGLSFQVGADGILRLEFHEGFDDASVNPDGVWNSGNVTFGVAAAVPEPSTYGMMALGLLGVAAVARRRKSA</sequence>
<gene>
    <name evidence="2" type="ORF">C1O66_03285</name>
</gene>
<accession>A0A2N8L478</accession>
<dbReference type="InterPro" id="IPR013424">
    <property type="entry name" value="Ice-binding_C"/>
</dbReference>
<dbReference type="EMBL" id="POSP01000001">
    <property type="protein sequence ID" value="PND40500.1"/>
    <property type="molecule type" value="Genomic_DNA"/>
</dbReference>
<protein>
    <submittedName>
        <fullName evidence="2">PEP-CTERM sorting domain-containing protein</fullName>
    </submittedName>
</protein>
<organism evidence="2 3">
    <name type="scientific">Kinneretia aquatilis</name>
    <dbReference type="NCBI Taxonomy" id="2070761"/>
    <lineage>
        <taxon>Bacteria</taxon>
        <taxon>Pseudomonadati</taxon>
        <taxon>Pseudomonadota</taxon>
        <taxon>Betaproteobacteria</taxon>
        <taxon>Burkholderiales</taxon>
        <taxon>Sphaerotilaceae</taxon>
        <taxon>Roseateles</taxon>
    </lineage>
</organism>
<dbReference type="OrthoDB" id="8755573at2"/>
<reference evidence="2 3" key="1">
    <citation type="submission" date="2018-01" db="EMBL/GenBank/DDBJ databases">
        <title>Draft genome sequence of Paucibacter aquatile CR182 isolated from freshwater of the Nakdong River.</title>
        <authorList>
            <person name="Choi A."/>
            <person name="Chung E.J."/>
        </authorList>
    </citation>
    <scope>NUCLEOTIDE SEQUENCE [LARGE SCALE GENOMIC DNA]</scope>
    <source>
        <strain evidence="2 3">CR182</strain>
    </source>
</reference>
<dbReference type="Proteomes" id="UP000235916">
    <property type="component" value="Unassembled WGS sequence"/>
</dbReference>
<name>A0A2N8L478_9BURK</name>
<proteinExistence type="predicted"/>
<keyword evidence="3" id="KW-1185">Reference proteome</keyword>
<dbReference type="AlphaFoldDB" id="A0A2N8L478"/>
<feature type="domain" description="Ice-binding protein C-terminal" evidence="1">
    <location>
        <begin position="173"/>
        <end position="197"/>
    </location>
</feature>
<dbReference type="NCBIfam" id="TIGR02595">
    <property type="entry name" value="PEP_CTERM"/>
    <property type="match status" value="1"/>
</dbReference>
<dbReference type="Pfam" id="PF07589">
    <property type="entry name" value="PEP-CTERM"/>
    <property type="match status" value="1"/>
</dbReference>
<evidence type="ECO:0000313" key="2">
    <source>
        <dbReference type="EMBL" id="PND40500.1"/>
    </source>
</evidence>
<comment type="caution">
    <text evidence="2">The sequence shown here is derived from an EMBL/GenBank/DDBJ whole genome shotgun (WGS) entry which is preliminary data.</text>
</comment>